<name>A0A1M5BZ68_9BACT</name>
<dbReference type="OrthoDB" id="2867208at2"/>
<dbReference type="Proteomes" id="UP000184048">
    <property type="component" value="Unassembled WGS sequence"/>
</dbReference>
<dbReference type="RefSeq" id="WP_072835904.1">
    <property type="nucleotide sequence ID" value="NZ_FQUU01000011.1"/>
</dbReference>
<gene>
    <name evidence="1" type="ORF">SAMN02745131_02742</name>
</gene>
<protein>
    <recommendedName>
        <fullName evidence="3">DUF5602 domain-containing protein</fullName>
    </recommendedName>
</protein>
<evidence type="ECO:0000313" key="2">
    <source>
        <dbReference type="Proteomes" id="UP000184048"/>
    </source>
</evidence>
<dbReference type="InterPro" id="IPR033786">
    <property type="entry name" value="TTHB210-like"/>
</dbReference>
<dbReference type="EMBL" id="FQUU01000011">
    <property type="protein sequence ID" value="SHF47735.1"/>
    <property type="molecule type" value="Genomic_DNA"/>
</dbReference>
<reference evidence="1 2" key="1">
    <citation type="submission" date="2016-11" db="EMBL/GenBank/DDBJ databases">
        <authorList>
            <person name="Jaros S."/>
            <person name="Januszkiewicz K."/>
            <person name="Wedrychowicz H."/>
        </authorList>
    </citation>
    <scope>NUCLEOTIDE SEQUENCE [LARGE SCALE GENOMIC DNA]</scope>
    <source>
        <strain evidence="1 2">DSM 18119</strain>
    </source>
</reference>
<evidence type="ECO:0008006" key="3">
    <source>
        <dbReference type="Google" id="ProtNLM"/>
    </source>
</evidence>
<keyword evidence="2" id="KW-1185">Reference proteome</keyword>
<proteinExistence type="predicted"/>
<organism evidence="1 2">
    <name type="scientific">Flavisolibacter ginsengisoli DSM 18119</name>
    <dbReference type="NCBI Taxonomy" id="1121884"/>
    <lineage>
        <taxon>Bacteria</taxon>
        <taxon>Pseudomonadati</taxon>
        <taxon>Bacteroidota</taxon>
        <taxon>Chitinophagia</taxon>
        <taxon>Chitinophagales</taxon>
        <taxon>Chitinophagaceae</taxon>
        <taxon>Flavisolibacter</taxon>
    </lineage>
</organism>
<dbReference type="STRING" id="1121884.SAMN02745131_02742"/>
<dbReference type="CDD" id="cd11669">
    <property type="entry name" value="TTHB210-like"/>
    <property type="match status" value="1"/>
</dbReference>
<accession>A0A1M5BZ68</accession>
<dbReference type="PROSITE" id="PS51257">
    <property type="entry name" value="PROKAR_LIPOPROTEIN"/>
    <property type="match status" value="1"/>
</dbReference>
<sequence>MKKVIALFTIVVALVSCKKDKDNTNFFKGPESEVYHGKAWSSLKLNSEGNPEKLTLTLDAATLASVQVGESGSGEGHTHENNILITLPGKALEATPFKFIMLNWNPMGHEPAGVYDTAHFDMHFYLTAPNEVMNYVDMAKMENLPSTDYVPANYIAGPPVPMMGKHWIDVTSPELHGVPFTQTFLYGSYDGQVVFYEPMITLAFLKATSSFQRTIPQPSKFKVSGYYPTRMTINKEAGTTNISLEGFVYRQAS</sequence>
<dbReference type="AlphaFoldDB" id="A0A1M5BZ68"/>
<evidence type="ECO:0000313" key="1">
    <source>
        <dbReference type="EMBL" id="SHF47735.1"/>
    </source>
</evidence>